<dbReference type="InterPro" id="IPR013751">
    <property type="entry name" value="ACP_syn_III_N"/>
</dbReference>
<dbReference type="HAMAP" id="MF_01815">
    <property type="entry name" value="FabH"/>
    <property type="match status" value="1"/>
</dbReference>
<protein>
    <recommendedName>
        <fullName evidence="9">Beta-ketoacyl-[acyl-carrier-protein] synthase III</fullName>
        <shortName evidence="9">Beta-ketoacyl-ACP synthase III</shortName>
        <shortName evidence="9">KAS III</shortName>
        <ecNumber evidence="9">2.3.1.180</ecNumber>
    </recommendedName>
    <alternativeName>
        <fullName evidence="9">3-oxoacyl-[acyl-carrier-protein] synthase 3</fullName>
    </alternativeName>
    <alternativeName>
        <fullName evidence="9">3-oxoacyl-[acyl-carrier-protein] synthase III</fullName>
    </alternativeName>
</protein>
<dbReference type="CDD" id="cd00830">
    <property type="entry name" value="KAS_III"/>
    <property type="match status" value="1"/>
</dbReference>
<dbReference type="NCBIfam" id="NF006829">
    <property type="entry name" value="PRK09352.1"/>
    <property type="match status" value="1"/>
</dbReference>
<evidence type="ECO:0000256" key="9">
    <source>
        <dbReference type="HAMAP-Rule" id="MF_01815"/>
    </source>
</evidence>
<keyword evidence="6 9" id="KW-0443">Lipid metabolism</keyword>
<evidence type="ECO:0000256" key="3">
    <source>
        <dbReference type="ARBA" id="ARBA00022516"/>
    </source>
</evidence>
<evidence type="ECO:0000259" key="11">
    <source>
        <dbReference type="Pfam" id="PF08545"/>
    </source>
</evidence>
<sequence length="335" mass="34593">MQPAPVLCGIGTSLPDRVVTNDDLAARLDTSDEWIRTRTGIRERRVVDPGTATGDLAHAAAQGALKSAGSAEVDLLILATTTPDHPCPATAPDVAQRLGLTGIPAWDLGAVCSGFVYGLACASSFVRSGAATRVLVVGADTYSTITDPDDRSTRAIFGDGAGAVVVRAGTPDEDGAIGPVSLGSDGSQRDAIIVEAGGSRRPLTDAHTTPDGRYFTMRGRTVFRHAVERMAQSAEKVRAEAGWSTEDVDCLVAHQANARIIDAVAARMGVAPERCATSIERLGNTAAASLPLALAEAARSGRLHTGDRVLLTAFGGGATWGAAALTWPDVTPMSI</sequence>
<keyword evidence="9" id="KW-0511">Multifunctional enzyme</keyword>
<feature type="active site" evidence="9">
    <location>
        <position position="112"/>
    </location>
</feature>
<dbReference type="PANTHER" id="PTHR34069">
    <property type="entry name" value="3-OXOACYL-[ACYL-CARRIER-PROTEIN] SYNTHASE 3"/>
    <property type="match status" value="1"/>
</dbReference>
<comment type="domain">
    <text evidence="9">The last Arg residue of the ACP-binding site is essential for the weak association between ACP/AcpP and FabH.</text>
</comment>
<dbReference type="InterPro" id="IPR013747">
    <property type="entry name" value="ACP_syn_III_C"/>
</dbReference>
<dbReference type="NCBIfam" id="TIGR00747">
    <property type="entry name" value="fabH"/>
    <property type="match status" value="1"/>
</dbReference>
<feature type="region of interest" description="ACP-binding" evidence="9">
    <location>
        <begin position="255"/>
        <end position="259"/>
    </location>
</feature>
<comment type="function">
    <text evidence="9">Catalyzes the condensation reaction of fatty acid synthesis by the addition to an acyl acceptor of two carbons from malonyl-ACP. Catalyzes the first condensation reaction which initiates fatty acid synthesis and may therefore play a role in governing the total rate of fatty acid production. Possesses both acetoacetyl-ACP synthase and acetyl transacylase activities. Its substrate specificity determines the biosynthesis of branched-chain and/or straight-chain of fatty acids.</text>
</comment>
<evidence type="ECO:0000313" key="13">
    <source>
        <dbReference type="Proteomes" id="UP001598352"/>
    </source>
</evidence>
<name>A0ABW6ETP7_9ACTN</name>
<keyword evidence="13" id="KW-1185">Reference proteome</keyword>
<comment type="similarity">
    <text evidence="1 9">Belongs to the thiolase-like superfamily. FabH family.</text>
</comment>
<feature type="active site" evidence="9">
    <location>
        <position position="284"/>
    </location>
</feature>
<dbReference type="SUPFAM" id="SSF53901">
    <property type="entry name" value="Thiolase-like"/>
    <property type="match status" value="1"/>
</dbReference>
<dbReference type="Proteomes" id="UP001598352">
    <property type="component" value="Unassembled WGS sequence"/>
</dbReference>
<dbReference type="PANTHER" id="PTHR34069:SF2">
    <property type="entry name" value="BETA-KETOACYL-[ACYL-CARRIER-PROTEIN] SYNTHASE III"/>
    <property type="match status" value="1"/>
</dbReference>
<comment type="caution">
    <text evidence="12">The sequence shown here is derived from an EMBL/GenBank/DDBJ whole genome shotgun (WGS) entry which is preliminary data.</text>
</comment>
<evidence type="ECO:0000256" key="1">
    <source>
        <dbReference type="ARBA" id="ARBA00008642"/>
    </source>
</evidence>
<comment type="pathway">
    <text evidence="9">Lipid metabolism; fatty acid biosynthesis.</text>
</comment>
<dbReference type="Gene3D" id="3.40.47.10">
    <property type="match status" value="1"/>
</dbReference>
<comment type="subcellular location">
    <subcellularLocation>
        <location evidence="9">Cytoplasm</location>
    </subcellularLocation>
</comment>
<dbReference type="InterPro" id="IPR004655">
    <property type="entry name" value="FabH"/>
</dbReference>
<feature type="active site" evidence="9">
    <location>
        <position position="254"/>
    </location>
</feature>
<evidence type="ECO:0000256" key="7">
    <source>
        <dbReference type="ARBA" id="ARBA00023160"/>
    </source>
</evidence>
<accession>A0ABW6ETP7</accession>
<comment type="catalytic activity">
    <reaction evidence="9">
        <text>malonyl-[ACP] + acetyl-CoA + H(+) = 3-oxobutanoyl-[ACP] + CO2 + CoA</text>
        <dbReference type="Rhea" id="RHEA:12080"/>
        <dbReference type="Rhea" id="RHEA-COMP:9623"/>
        <dbReference type="Rhea" id="RHEA-COMP:9625"/>
        <dbReference type="ChEBI" id="CHEBI:15378"/>
        <dbReference type="ChEBI" id="CHEBI:16526"/>
        <dbReference type="ChEBI" id="CHEBI:57287"/>
        <dbReference type="ChEBI" id="CHEBI:57288"/>
        <dbReference type="ChEBI" id="CHEBI:78449"/>
        <dbReference type="ChEBI" id="CHEBI:78450"/>
        <dbReference type="EC" id="2.3.1.180"/>
    </reaction>
</comment>
<dbReference type="InterPro" id="IPR016039">
    <property type="entry name" value="Thiolase-like"/>
</dbReference>
<evidence type="ECO:0000256" key="8">
    <source>
        <dbReference type="ARBA" id="ARBA00023315"/>
    </source>
</evidence>
<keyword evidence="4 9" id="KW-0808">Transferase</keyword>
<comment type="subunit">
    <text evidence="9">Homodimer.</text>
</comment>
<gene>
    <name evidence="9" type="primary">fabH</name>
    <name evidence="12" type="ORF">ACFWOQ_03865</name>
</gene>
<dbReference type="Pfam" id="PF08541">
    <property type="entry name" value="ACP_syn_III_C"/>
    <property type="match status" value="1"/>
</dbReference>
<dbReference type="EC" id="2.3.1.180" evidence="9"/>
<evidence type="ECO:0000256" key="4">
    <source>
        <dbReference type="ARBA" id="ARBA00022679"/>
    </source>
</evidence>
<feature type="domain" description="Beta-ketoacyl-[acyl-carrier-protein] synthase III C-terminal" evidence="10">
    <location>
        <begin position="240"/>
        <end position="327"/>
    </location>
</feature>
<evidence type="ECO:0000256" key="5">
    <source>
        <dbReference type="ARBA" id="ARBA00022832"/>
    </source>
</evidence>
<evidence type="ECO:0000256" key="6">
    <source>
        <dbReference type="ARBA" id="ARBA00023098"/>
    </source>
</evidence>
<keyword evidence="8 9" id="KW-0012">Acyltransferase</keyword>
<dbReference type="Pfam" id="PF08545">
    <property type="entry name" value="ACP_syn_III"/>
    <property type="match status" value="1"/>
</dbReference>
<proteinExistence type="inferred from homology"/>
<dbReference type="EMBL" id="JBHXKZ010000002">
    <property type="protein sequence ID" value="MFD4821691.1"/>
    <property type="molecule type" value="Genomic_DNA"/>
</dbReference>
<dbReference type="RefSeq" id="WP_382770126.1">
    <property type="nucleotide sequence ID" value="NZ_JBHXKZ010000002.1"/>
</dbReference>
<keyword evidence="3 9" id="KW-0444">Lipid biosynthesis</keyword>
<feature type="domain" description="Beta-ketoacyl-[acyl-carrier-protein] synthase III N-terminal" evidence="11">
    <location>
        <begin position="107"/>
        <end position="186"/>
    </location>
</feature>
<organism evidence="12 13">
    <name type="scientific">Streptomyces rubiginosohelvolus</name>
    <dbReference type="NCBI Taxonomy" id="67362"/>
    <lineage>
        <taxon>Bacteria</taxon>
        <taxon>Bacillati</taxon>
        <taxon>Actinomycetota</taxon>
        <taxon>Actinomycetes</taxon>
        <taxon>Kitasatosporales</taxon>
        <taxon>Streptomycetaceae</taxon>
        <taxon>Streptomyces</taxon>
    </lineage>
</organism>
<keyword evidence="2 9" id="KW-0963">Cytoplasm</keyword>
<evidence type="ECO:0000259" key="10">
    <source>
        <dbReference type="Pfam" id="PF08541"/>
    </source>
</evidence>
<keyword evidence="5 9" id="KW-0276">Fatty acid metabolism</keyword>
<reference evidence="12 13" key="1">
    <citation type="submission" date="2024-09" db="EMBL/GenBank/DDBJ databases">
        <title>The Natural Products Discovery Center: Release of the First 8490 Sequenced Strains for Exploring Actinobacteria Biosynthetic Diversity.</title>
        <authorList>
            <person name="Kalkreuter E."/>
            <person name="Kautsar S.A."/>
            <person name="Yang D."/>
            <person name="Bader C.D."/>
            <person name="Teijaro C.N."/>
            <person name="Fluegel L."/>
            <person name="Davis C.M."/>
            <person name="Simpson J.R."/>
            <person name="Lauterbach L."/>
            <person name="Steele A.D."/>
            <person name="Gui C."/>
            <person name="Meng S."/>
            <person name="Li G."/>
            <person name="Viehrig K."/>
            <person name="Ye F."/>
            <person name="Su P."/>
            <person name="Kiefer A.F."/>
            <person name="Nichols A."/>
            <person name="Cepeda A.J."/>
            <person name="Yan W."/>
            <person name="Fan B."/>
            <person name="Jiang Y."/>
            <person name="Adhikari A."/>
            <person name="Zheng C.-J."/>
            <person name="Schuster L."/>
            <person name="Cowan T.M."/>
            <person name="Smanski M.J."/>
            <person name="Chevrette M.G."/>
            <person name="De Carvalho L.P.S."/>
            <person name="Shen B."/>
        </authorList>
    </citation>
    <scope>NUCLEOTIDE SEQUENCE [LARGE SCALE GENOMIC DNA]</scope>
    <source>
        <strain evidence="12 13">NPDC058428</strain>
    </source>
</reference>
<keyword evidence="7 9" id="KW-0275">Fatty acid biosynthesis</keyword>
<dbReference type="GO" id="GO:0033818">
    <property type="term" value="F:beta-ketoacyl-acyl-carrier-protein synthase III activity"/>
    <property type="evidence" value="ECO:0007669"/>
    <property type="project" value="UniProtKB-EC"/>
</dbReference>
<evidence type="ECO:0000313" key="12">
    <source>
        <dbReference type="EMBL" id="MFD4821691.1"/>
    </source>
</evidence>
<evidence type="ECO:0000256" key="2">
    <source>
        <dbReference type="ARBA" id="ARBA00022490"/>
    </source>
</evidence>